<reference evidence="1 2" key="1">
    <citation type="journal article" date="2017" name="Gigascience">
        <title>Genome sequence of the small brown planthopper, Laodelphax striatellus.</title>
        <authorList>
            <person name="Zhu J."/>
            <person name="Jiang F."/>
            <person name="Wang X."/>
            <person name="Yang P."/>
            <person name="Bao Y."/>
            <person name="Zhao W."/>
            <person name="Wang W."/>
            <person name="Lu H."/>
            <person name="Wang Q."/>
            <person name="Cui N."/>
            <person name="Li J."/>
            <person name="Chen X."/>
            <person name="Luo L."/>
            <person name="Yu J."/>
            <person name="Kang L."/>
            <person name="Cui F."/>
        </authorList>
    </citation>
    <scope>NUCLEOTIDE SEQUENCE [LARGE SCALE GENOMIC DNA]</scope>
    <source>
        <strain evidence="1">Lst14</strain>
    </source>
</reference>
<dbReference type="AlphaFoldDB" id="A0A482X7T1"/>
<gene>
    <name evidence="1" type="ORF">LSTR_LSTR000204</name>
</gene>
<evidence type="ECO:0000313" key="1">
    <source>
        <dbReference type="EMBL" id="RZF41490.1"/>
    </source>
</evidence>
<accession>A0A482X7T1</accession>
<dbReference type="SMR" id="A0A482X7T1"/>
<dbReference type="InterPro" id="IPR033333">
    <property type="entry name" value="FANCB"/>
</dbReference>
<dbReference type="GO" id="GO:0043240">
    <property type="term" value="C:Fanconi anaemia nuclear complex"/>
    <property type="evidence" value="ECO:0007669"/>
    <property type="project" value="InterPro"/>
</dbReference>
<dbReference type="OrthoDB" id="8190241at2759"/>
<comment type="caution">
    <text evidence="1">The sequence shown here is derived from an EMBL/GenBank/DDBJ whole genome shotgun (WGS) entry which is preliminary data.</text>
</comment>
<dbReference type="GO" id="GO:0036297">
    <property type="term" value="P:interstrand cross-link repair"/>
    <property type="evidence" value="ECO:0007669"/>
    <property type="project" value="InterPro"/>
</dbReference>
<proteinExistence type="predicted"/>
<dbReference type="GO" id="GO:2000042">
    <property type="term" value="P:negative regulation of double-strand break repair via homologous recombination"/>
    <property type="evidence" value="ECO:0007669"/>
    <property type="project" value="TreeGrafter"/>
</dbReference>
<organism evidence="1 2">
    <name type="scientific">Laodelphax striatellus</name>
    <name type="common">Small brown planthopper</name>
    <name type="synonym">Delphax striatella</name>
    <dbReference type="NCBI Taxonomy" id="195883"/>
    <lineage>
        <taxon>Eukaryota</taxon>
        <taxon>Metazoa</taxon>
        <taxon>Ecdysozoa</taxon>
        <taxon>Arthropoda</taxon>
        <taxon>Hexapoda</taxon>
        <taxon>Insecta</taxon>
        <taxon>Pterygota</taxon>
        <taxon>Neoptera</taxon>
        <taxon>Paraneoptera</taxon>
        <taxon>Hemiptera</taxon>
        <taxon>Auchenorrhyncha</taxon>
        <taxon>Fulgoroidea</taxon>
        <taxon>Delphacidae</taxon>
        <taxon>Criomorphinae</taxon>
        <taxon>Laodelphax</taxon>
    </lineage>
</organism>
<protein>
    <submittedName>
        <fullName evidence="1">Uncharacterized protein</fullName>
    </submittedName>
</protein>
<dbReference type="GO" id="GO:1990414">
    <property type="term" value="P:replication-born double-strand break repair via sister chromatid exchange"/>
    <property type="evidence" value="ECO:0007669"/>
    <property type="project" value="TreeGrafter"/>
</dbReference>
<keyword evidence="2" id="KW-1185">Reference proteome</keyword>
<name>A0A482X7T1_LAOST</name>
<dbReference type="GO" id="GO:1905168">
    <property type="term" value="P:positive regulation of double-strand break repair via homologous recombination"/>
    <property type="evidence" value="ECO:0007669"/>
    <property type="project" value="TreeGrafter"/>
</dbReference>
<dbReference type="Proteomes" id="UP000291343">
    <property type="component" value="Unassembled WGS sequence"/>
</dbReference>
<sequence>MESLLPLELVIDISCFIANEDSSLRTLDKDAIDITVCTRSGEVIEFSNKKIINSCRTKLLNASSINIFYAYKPFKKYYIIQEDAKLSIIDKKPILNELKVMENISKYEIADFLGFGFPQLKVWFHDELETLLTDFSNCWSASDRLDQMPRLQSNLTRMLDTKLQMMNMRLDEARKLHDEKRRCRTKALHNVSSKTNTSSSNKSYDIGNLDKMTEYNKESNGILKLEILWQKTLDECWLICVLVLNSSQSLVADDLHLHLMSDDGEFKYKSLVIALKESGKLEISNSMEVPPRCKSVIIGVIDIPCFRMKNCFSVTGMLSYKLSDGLSSDYHQITLPRLTLGTHDLVKGDLIPFSNSQVSVQDIAAIMAVFEKSELEVILPEKKDINIEDIMYKLHYSKTTLPSCPPCYVSSSIRSDALSQSILFWNTLSENVHIVICYTRNDKQLLLLSHSLLSILPHKSQVLKKLRPTTSLDNAIEHLGSEISFLTESLRSHILPSDGPLPNVCELKFKANFWEEMRQKMSTHELQTDLTFQALAT</sequence>
<dbReference type="PANTHER" id="PTHR28450:SF1">
    <property type="entry name" value="FANCONI ANEMIA GROUP B PROTEIN"/>
    <property type="match status" value="1"/>
</dbReference>
<dbReference type="InParanoid" id="A0A482X7T1"/>
<dbReference type="PANTHER" id="PTHR28450">
    <property type="entry name" value="FANCONI ANEMIA GROUP B PROTEIN"/>
    <property type="match status" value="1"/>
</dbReference>
<evidence type="ECO:0000313" key="2">
    <source>
        <dbReference type="Proteomes" id="UP000291343"/>
    </source>
</evidence>
<dbReference type="EMBL" id="QKKF02016774">
    <property type="protein sequence ID" value="RZF41490.1"/>
    <property type="molecule type" value="Genomic_DNA"/>
</dbReference>